<dbReference type="Proteomes" id="UP000299102">
    <property type="component" value="Unassembled WGS sequence"/>
</dbReference>
<feature type="compositionally biased region" description="Low complexity" evidence="1">
    <location>
        <begin position="112"/>
        <end position="134"/>
    </location>
</feature>
<proteinExistence type="predicted"/>
<name>A0A4C1SUX5_EUMVA</name>
<reference evidence="2 3" key="1">
    <citation type="journal article" date="2019" name="Commun. Biol.">
        <title>The bagworm genome reveals a unique fibroin gene that provides high tensile strength.</title>
        <authorList>
            <person name="Kono N."/>
            <person name="Nakamura H."/>
            <person name="Ohtoshi R."/>
            <person name="Tomita M."/>
            <person name="Numata K."/>
            <person name="Arakawa K."/>
        </authorList>
    </citation>
    <scope>NUCLEOTIDE SEQUENCE [LARGE SCALE GENOMIC DNA]</scope>
</reference>
<sequence length="148" mass="16464">MHQNFKACITSTFKRQQSLDPFKDHQRRAPDKPHDKLSERVASRQEFGRRRSRPPAAHGAPKPYKAVRHSVAAYLYFYTCTERTGRSGPRRERKRCGTGRSGGAGRDPAVDSGYPKPSHYSSSGSGPAAPRAAAVDGTRLHPKYIETD</sequence>
<feature type="region of interest" description="Disordered" evidence="1">
    <location>
        <begin position="84"/>
        <end position="148"/>
    </location>
</feature>
<evidence type="ECO:0000313" key="3">
    <source>
        <dbReference type="Proteomes" id="UP000299102"/>
    </source>
</evidence>
<evidence type="ECO:0000313" key="2">
    <source>
        <dbReference type="EMBL" id="GBP05147.1"/>
    </source>
</evidence>
<feature type="region of interest" description="Disordered" evidence="1">
    <location>
        <begin position="16"/>
        <end position="65"/>
    </location>
</feature>
<dbReference type="AlphaFoldDB" id="A0A4C1SUX5"/>
<dbReference type="EMBL" id="BGZK01003865">
    <property type="protein sequence ID" value="GBP05147.1"/>
    <property type="molecule type" value="Genomic_DNA"/>
</dbReference>
<feature type="compositionally biased region" description="Basic and acidic residues" evidence="1">
    <location>
        <begin position="21"/>
        <end position="49"/>
    </location>
</feature>
<accession>A0A4C1SUX5</accession>
<comment type="caution">
    <text evidence="2">The sequence shown here is derived from an EMBL/GenBank/DDBJ whole genome shotgun (WGS) entry which is preliminary data.</text>
</comment>
<protein>
    <submittedName>
        <fullName evidence="2">Uncharacterized protein</fullName>
    </submittedName>
</protein>
<evidence type="ECO:0000256" key="1">
    <source>
        <dbReference type="SAM" id="MobiDB-lite"/>
    </source>
</evidence>
<gene>
    <name evidence="2" type="ORF">EVAR_68210_1</name>
</gene>
<organism evidence="2 3">
    <name type="scientific">Eumeta variegata</name>
    <name type="common">Bagworm moth</name>
    <name type="synonym">Eumeta japonica</name>
    <dbReference type="NCBI Taxonomy" id="151549"/>
    <lineage>
        <taxon>Eukaryota</taxon>
        <taxon>Metazoa</taxon>
        <taxon>Ecdysozoa</taxon>
        <taxon>Arthropoda</taxon>
        <taxon>Hexapoda</taxon>
        <taxon>Insecta</taxon>
        <taxon>Pterygota</taxon>
        <taxon>Neoptera</taxon>
        <taxon>Endopterygota</taxon>
        <taxon>Lepidoptera</taxon>
        <taxon>Glossata</taxon>
        <taxon>Ditrysia</taxon>
        <taxon>Tineoidea</taxon>
        <taxon>Psychidae</taxon>
        <taxon>Oiketicinae</taxon>
        <taxon>Eumeta</taxon>
    </lineage>
</organism>
<keyword evidence="3" id="KW-1185">Reference proteome</keyword>